<dbReference type="InterPro" id="IPR000834">
    <property type="entry name" value="Peptidase_M14"/>
</dbReference>
<dbReference type="Gene3D" id="3.40.630.10">
    <property type="entry name" value="Zn peptidases"/>
    <property type="match status" value="1"/>
</dbReference>
<keyword evidence="6" id="KW-1185">Reference proteome</keyword>
<dbReference type="InterPro" id="IPR050821">
    <property type="entry name" value="Cytosolic_carboxypeptidase"/>
</dbReference>
<evidence type="ECO:0000259" key="4">
    <source>
        <dbReference type="PROSITE" id="PS52035"/>
    </source>
</evidence>
<feature type="region of interest" description="Disordered" evidence="3">
    <location>
        <begin position="289"/>
        <end position="309"/>
    </location>
</feature>
<keyword evidence="5" id="KW-0378">Hydrolase</keyword>
<reference evidence="5 6" key="1">
    <citation type="submission" date="2019-02" db="EMBL/GenBank/DDBJ databases">
        <title>Deep-cultivation of Planctomycetes and their phenomic and genomic characterization uncovers novel biology.</title>
        <authorList>
            <person name="Wiegand S."/>
            <person name="Jogler M."/>
            <person name="Boedeker C."/>
            <person name="Pinto D."/>
            <person name="Vollmers J."/>
            <person name="Rivas-Marin E."/>
            <person name="Kohn T."/>
            <person name="Peeters S.H."/>
            <person name="Heuer A."/>
            <person name="Rast P."/>
            <person name="Oberbeckmann S."/>
            <person name="Bunk B."/>
            <person name="Jeske O."/>
            <person name="Meyerdierks A."/>
            <person name="Storesund J.E."/>
            <person name="Kallscheuer N."/>
            <person name="Luecker S."/>
            <person name="Lage O.M."/>
            <person name="Pohl T."/>
            <person name="Merkel B.J."/>
            <person name="Hornburger P."/>
            <person name="Mueller R.-W."/>
            <person name="Bruemmer F."/>
            <person name="Labrenz M."/>
            <person name="Spormann A.M."/>
            <person name="Op den Camp H."/>
            <person name="Overmann J."/>
            <person name="Amann R."/>
            <person name="Jetten M.S.M."/>
            <person name="Mascher T."/>
            <person name="Medema M.H."/>
            <person name="Devos D.P."/>
            <person name="Kaster A.-K."/>
            <person name="Ovreas L."/>
            <person name="Rohde M."/>
            <person name="Galperin M.Y."/>
            <person name="Jogler C."/>
        </authorList>
    </citation>
    <scope>NUCLEOTIDE SEQUENCE [LARGE SCALE GENOMIC DNA]</scope>
    <source>
        <strain evidence="5 6">ETA_A8</strain>
    </source>
</reference>
<dbReference type="KEGG" id="aagg:ETAA8_41380"/>
<protein>
    <submittedName>
        <fullName evidence="5">Zinc carboxypeptidase</fullName>
    </submittedName>
</protein>
<gene>
    <name evidence="5" type="ORF">ETAA8_41380</name>
</gene>
<keyword evidence="5" id="KW-0645">Protease</keyword>
<name>A0A517YFQ3_9BACT</name>
<dbReference type="Gene3D" id="2.60.40.3120">
    <property type="match status" value="1"/>
</dbReference>
<dbReference type="Pfam" id="PF18027">
    <property type="entry name" value="Pepdidase_M14_N"/>
    <property type="match status" value="1"/>
</dbReference>
<evidence type="ECO:0000313" key="5">
    <source>
        <dbReference type="EMBL" id="QDU29031.1"/>
    </source>
</evidence>
<dbReference type="AlphaFoldDB" id="A0A517YFQ3"/>
<feature type="region of interest" description="Disordered" evidence="3">
    <location>
        <begin position="403"/>
        <end position="435"/>
    </location>
</feature>
<organism evidence="5 6">
    <name type="scientific">Anatilimnocola aggregata</name>
    <dbReference type="NCBI Taxonomy" id="2528021"/>
    <lineage>
        <taxon>Bacteria</taxon>
        <taxon>Pseudomonadati</taxon>
        <taxon>Planctomycetota</taxon>
        <taxon>Planctomycetia</taxon>
        <taxon>Pirellulales</taxon>
        <taxon>Pirellulaceae</taxon>
        <taxon>Anatilimnocola</taxon>
    </lineage>
</organism>
<evidence type="ECO:0000256" key="2">
    <source>
        <dbReference type="PROSITE-ProRule" id="PRU01379"/>
    </source>
</evidence>
<sequence length="475" mass="53626">MEAAPPSRTYSTNYLNRIARHDCECKKAPMNRGCIRIPRNRPVLAVAFSVFFFCRIALGANELTVESDFEGASVIEVKIDNTARSISFRPGGDPTRGWPCWWYFRVKGITPGETISLQLQGTKATTAGGPLAKPLASSWAMPEQATYSHDGKTWLRTEKGTRQDEFMIYTLKPETTSFFVAWGPPYTPSAATAFVRAMSEKSPHATAKELCRSREGRSVPLLHVQEGERKKEQRFGVWVQARQHAWESGSSWVAQGFGEWLLSDDADAAWLRQHAEIFLVPIMDVDNTATGNGGKDAQPQDHNRDWSPQPHWNEVQAAQKMVGGLIDEGRMDVFLDLHNPAPGDPTFFYILENSSLKEPMIGLRDRFIELSYARNLATDQRQLGQHEWQSAHRESVPGDNLELQEQQHRRLPRRRRKSRRFGPRIPGGETRQALTPTISRALPNHIPGEGLRPPVRYATPILDNQQHLSNRINAC</sequence>
<comment type="cofactor">
    <cofactor evidence="1">
        <name>Zn(2+)</name>
        <dbReference type="ChEBI" id="CHEBI:29105"/>
    </cofactor>
</comment>
<feature type="domain" description="Peptidase M14" evidence="4">
    <location>
        <begin position="184"/>
        <end position="475"/>
    </location>
</feature>
<proteinExistence type="inferred from homology"/>
<dbReference type="EMBL" id="CP036274">
    <property type="protein sequence ID" value="QDU29031.1"/>
    <property type="molecule type" value="Genomic_DNA"/>
</dbReference>
<dbReference type="GO" id="GO:0006508">
    <property type="term" value="P:proteolysis"/>
    <property type="evidence" value="ECO:0007669"/>
    <property type="project" value="InterPro"/>
</dbReference>
<dbReference type="Pfam" id="PF00246">
    <property type="entry name" value="Peptidase_M14"/>
    <property type="match status" value="1"/>
</dbReference>
<keyword evidence="5" id="KW-0121">Carboxypeptidase</keyword>
<dbReference type="GO" id="GO:0004181">
    <property type="term" value="F:metallocarboxypeptidase activity"/>
    <property type="evidence" value="ECO:0007669"/>
    <property type="project" value="InterPro"/>
</dbReference>
<evidence type="ECO:0000256" key="1">
    <source>
        <dbReference type="ARBA" id="ARBA00001947"/>
    </source>
</evidence>
<dbReference type="GO" id="GO:0008270">
    <property type="term" value="F:zinc ion binding"/>
    <property type="evidence" value="ECO:0007669"/>
    <property type="project" value="InterPro"/>
</dbReference>
<feature type="compositionally biased region" description="Basic residues" evidence="3">
    <location>
        <begin position="409"/>
        <end position="422"/>
    </location>
</feature>
<dbReference type="PROSITE" id="PS52035">
    <property type="entry name" value="PEPTIDASE_M14"/>
    <property type="match status" value="1"/>
</dbReference>
<comment type="similarity">
    <text evidence="2">Belongs to the peptidase M14 family.</text>
</comment>
<dbReference type="PANTHER" id="PTHR12756">
    <property type="entry name" value="CYTOSOLIC CARBOXYPEPTIDASE"/>
    <property type="match status" value="1"/>
</dbReference>
<dbReference type="InterPro" id="IPR040626">
    <property type="entry name" value="Pepdidase_M14_N"/>
</dbReference>
<dbReference type="SUPFAM" id="SSF53187">
    <property type="entry name" value="Zn-dependent exopeptidases"/>
    <property type="match status" value="1"/>
</dbReference>
<evidence type="ECO:0000256" key="3">
    <source>
        <dbReference type="SAM" id="MobiDB-lite"/>
    </source>
</evidence>
<accession>A0A517YFQ3</accession>
<dbReference type="Proteomes" id="UP000315017">
    <property type="component" value="Chromosome"/>
</dbReference>
<dbReference type="PANTHER" id="PTHR12756:SF11">
    <property type="entry name" value="CYTOSOLIC CARBOXYPEPTIDASE 1"/>
    <property type="match status" value="1"/>
</dbReference>
<evidence type="ECO:0000313" key="6">
    <source>
        <dbReference type="Proteomes" id="UP000315017"/>
    </source>
</evidence>
<comment type="caution">
    <text evidence="2">Lacks conserved residue(s) required for the propagation of feature annotation.</text>
</comment>